<name>A0A4V2YB45_9ACTN</name>
<dbReference type="Gene3D" id="2.30.110.10">
    <property type="entry name" value="Electron Transport, Fmn-binding Protein, Chain A"/>
    <property type="match status" value="1"/>
</dbReference>
<feature type="transmembrane region" description="Helical" evidence="1">
    <location>
        <begin position="77"/>
        <end position="99"/>
    </location>
</feature>
<organism evidence="2 3">
    <name type="scientific">Nonomuraea deserti</name>
    <dbReference type="NCBI Taxonomy" id="1848322"/>
    <lineage>
        <taxon>Bacteria</taxon>
        <taxon>Bacillati</taxon>
        <taxon>Actinomycetota</taxon>
        <taxon>Actinomycetes</taxon>
        <taxon>Streptosporangiales</taxon>
        <taxon>Streptosporangiaceae</taxon>
        <taxon>Nonomuraea</taxon>
    </lineage>
</organism>
<dbReference type="InterPro" id="IPR012349">
    <property type="entry name" value="Split_barrel_FMN-bd"/>
</dbReference>
<dbReference type="InterPro" id="IPR036259">
    <property type="entry name" value="MFS_trans_sf"/>
</dbReference>
<accession>A0A4V2YB45</accession>
<gene>
    <name evidence="2" type="ORF">E1292_15850</name>
</gene>
<dbReference type="Proteomes" id="UP000295258">
    <property type="component" value="Unassembled WGS sequence"/>
</dbReference>
<evidence type="ECO:0000313" key="2">
    <source>
        <dbReference type="EMBL" id="TDD06146.1"/>
    </source>
</evidence>
<keyword evidence="3" id="KW-1185">Reference proteome</keyword>
<proteinExistence type="predicted"/>
<sequence length="133" mass="13698">MSVFSERELAYLRGERLLGRLATVGADGMPHVVPVGWSLDETGTLVEIGGRNGAAYNMIVAITVLWATHLYNPSTGVATATGVQGLGLLFGPLTGGILAETTSLTTALLGGAFIVAVTALLAPRVDLVHGQPD</sequence>
<comment type="caution">
    <text evidence="2">The sequence shown here is derived from an EMBL/GenBank/DDBJ whole genome shotgun (WGS) entry which is preliminary data.</text>
</comment>
<evidence type="ECO:0008006" key="4">
    <source>
        <dbReference type="Google" id="ProtNLM"/>
    </source>
</evidence>
<feature type="transmembrane region" description="Helical" evidence="1">
    <location>
        <begin position="106"/>
        <end position="125"/>
    </location>
</feature>
<dbReference type="EMBL" id="SMKO01000034">
    <property type="protein sequence ID" value="TDD06146.1"/>
    <property type="molecule type" value="Genomic_DNA"/>
</dbReference>
<keyword evidence="1" id="KW-1133">Transmembrane helix</keyword>
<evidence type="ECO:0000313" key="3">
    <source>
        <dbReference type="Proteomes" id="UP000295258"/>
    </source>
</evidence>
<protein>
    <recommendedName>
        <fullName evidence="4">MFS transporter</fullName>
    </recommendedName>
</protein>
<dbReference type="SUPFAM" id="SSF103473">
    <property type="entry name" value="MFS general substrate transporter"/>
    <property type="match status" value="1"/>
</dbReference>
<keyword evidence="1" id="KW-0812">Transmembrane</keyword>
<dbReference type="AlphaFoldDB" id="A0A4V2YB45"/>
<reference evidence="2 3" key="1">
    <citation type="submission" date="2019-03" db="EMBL/GenBank/DDBJ databases">
        <title>Draft genome sequences of novel Actinobacteria.</title>
        <authorList>
            <person name="Sahin N."/>
            <person name="Ay H."/>
            <person name="Saygin H."/>
        </authorList>
    </citation>
    <scope>NUCLEOTIDE SEQUENCE [LARGE SCALE GENOMIC DNA]</scope>
    <source>
        <strain evidence="2 3">KC310</strain>
    </source>
</reference>
<evidence type="ECO:0000256" key="1">
    <source>
        <dbReference type="SAM" id="Phobius"/>
    </source>
</evidence>
<keyword evidence="1" id="KW-0472">Membrane</keyword>
<feature type="transmembrane region" description="Helical" evidence="1">
    <location>
        <begin position="54"/>
        <end position="71"/>
    </location>
</feature>
<dbReference type="RefSeq" id="WP_132595929.1">
    <property type="nucleotide sequence ID" value="NZ_SMKO01000034.1"/>
</dbReference>
<dbReference type="SUPFAM" id="SSF50475">
    <property type="entry name" value="FMN-binding split barrel"/>
    <property type="match status" value="1"/>
</dbReference>